<gene>
    <name evidence="2" type="ORF">BDZ90DRAFT_263031</name>
</gene>
<feature type="compositionally biased region" description="Basic and acidic residues" evidence="1">
    <location>
        <begin position="67"/>
        <end position="81"/>
    </location>
</feature>
<dbReference type="RefSeq" id="XP_025359429.1">
    <property type="nucleotide sequence ID" value="XM_025508565.1"/>
</dbReference>
<dbReference type="EMBL" id="KZ819679">
    <property type="protein sequence ID" value="PWN24817.1"/>
    <property type="molecule type" value="Genomic_DNA"/>
</dbReference>
<name>A0A316UHK5_9BASI</name>
<evidence type="ECO:0000256" key="1">
    <source>
        <dbReference type="SAM" id="MobiDB-lite"/>
    </source>
</evidence>
<dbReference type="Proteomes" id="UP000245884">
    <property type="component" value="Unassembled WGS sequence"/>
</dbReference>
<accession>A0A316UHK5</accession>
<feature type="region of interest" description="Disordered" evidence="1">
    <location>
        <begin position="292"/>
        <end position="323"/>
    </location>
</feature>
<feature type="compositionally biased region" description="Polar residues" evidence="1">
    <location>
        <begin position="37"/>
        <end position="61"/>
    </location>
</feature>
<keyword evidence="3" id="KW-1185">Reference proteome</keyword>
<proteinExistence type="predicted"/>
<protein>
    <submittedName>
        <fullName evidence="2">Uncharacterized protein</fullName>
    </submittedName>
</protein>
<evidence type="ECO:0000313" key="3">
    <source>
        <dbReference type="Proteomes" id="UP000245884"/>
    </source>
</evidence>
<reference evidence="2 3" key="1">
    <citation type="journal article" date="2018" name="Mol. Biol. Evol.">
        <title>Broad Genomic Sampling Reveals a Smut Pathogenic Ancestry of the Fungal Clade Ustilaginomycotina.</title>
        <authorList>
            <person name="Kijpornyongpan T."/>
            <person name="Mondo S.J."/>
            <person name="Barry K."/>
            <person name="Sandor L."/>
            <person name="Lee J."/>
            <person name="Lipzen A."/>
            <person name="Pangilinan J."/>
            <person name="LaButti K."/>
            <person name="Hainaut M."/>
            <person name="Henrissat B."/>
            <person name="Grigoriev I.V."/>
            <person name="Spatafora J.W."/>
            <person name="Aime M.C."/>
        </authorList>
    </citation>
    <scope>NUCLEOTIDE SEQUENCE [LARGE SCALE GENOMIC DNA]</scope>
    <source>
        <strain evidence="2 3">MCA 5214</strain>
    </source>
</reference>
<dbReference type="AlphaFoldDB" id="A0A316UHK5"/>
<sequence>MATTTTILRAKTPTFVQHPYSRSHTAPPCRPLRVVKKSSQNQVDKSSPIHTPNQTRSSSPVHFNKQRAGEQERERERDRKAGAPTGLPPRPLVKAASFELISSSRPLAVEKHQPEKPKIQIAPTPKVEINIVDKSTVVPMTLMSKPKTRALARIKKTLNAVDLTKWESELSPSNMIQEHEAAAAAAAVAAATTPKSKSASPESLIPIVNVGRGRTREPIKVALTRTNFFQMAEIQETPVKFKGLPISPPMPVNTGLERLARSREVMAGATLGIAMAHHLSSPPLAAVATASTVGTFPPPRPRRPPPRRETLPHAQPQQQFQEQHYTMPTAMQRTARSKDSAEHFERRRRLSEAYCDLDMDVEVLINEIQMHEGRKGKAGGYREAHRDV</sequence>
<dbReference type="GeneID" id="37030388"/>
<organism evidence="2 3">
    <name type="scientific">Jaminaea rosea</name>
    <dbReference type="NCBI Taxonomy" id="1569628"/>
    <lineage>
        <taxon>Eukaryota</taxon>
        <taxon>Fungi</taxon>
        <taxon>Dikarya</taxon>
        <taxon>Basidiomycota</taxon>
        <taxon>Ustilaginomycotina</taxon>
        <taxon>Exobasidiomycetes</taxon>
        <taxon>Microstromatales</taxon>
        <taxon>Microstromatales incertae sedis</taxon>
        <taxon>Jaminaea</taxon>
    </lineage>
</organism>
<evidence type="ECO:0000313" key="2">
    <source>
        <dbReference type="EMBL" id="PWN24817.1"/>
    </source>
</evidence>
<feature type="region of interest" description="Disordered" evidence="1">
    <location>
        <begin position="1"/>
        <end position="91"/>
    </location>
</feature>